<keyword evidence="4" id="KW-1185">Reference proteome</keyword>
<dbReference type="InterPro" id="IPR000073">
    <property type="entry name" value="AB_hydrolase_1"/>
</dbReference>
<dbReference type="Proteomes" id="UP001501455">
    <property type="component" value="Unassembled WGS sequence"/>
</dbReference>
<feature type="signal peptide" evidence="1">
    <location>
        <begin position="1"/>
        <end position="27"/>
    </location>
</feature>
<dbReference type="SUPFAM" id="SSF53474">
    <property type="entry name" value="alpha/beta-Hydrolases"/>
    <property type="match status" value="1"/>
</dbReference>
<evidence type="ECO:0000256" key="1">
    <source>
        <dbReference type="SAM" id="SignalP"/>
    </source>
</evidence>
<protein>
    <submittedName>
        <fullName evidence="3">Alpha/beta fold hydrolase</fullName>
    </submittedName>
</protein>
<dbReference type="RefSeq" id="WP_193460516.1">
    <property type="nucleotide sequence ID" value="NZ_BAAAXF010000014.1"/>
</dbReference>
<dbReference type="GO" id="GO:0016787">
    <property type="term" value="F:hydrolase activity"/>
    <property type="evidence" value="ECO:0007669"/>
    <property type="project" value="UniProtKB-KW"/>
</dbReference>
<evidence type="ECO:0000259" key="2">
    <source>
        <dbReference type="Pfam" id="PF12697"/>
    </source>
</evidence>
<feature type="domain" description="AB hydrolase-1" evidence="2">
    <location>
        <begin position="75"/>
        <end position="325"/>
    </location>
</feature>
<reference evidence="4" key="1">
    <citation type="journal article" date="2019" name="Int. J. Syst. Evol. Microbiol.">
        <title>The Global Catalogue of Microorganisms (GCM) 10K type strain sequencing project: providing services to taxonomists for standard genome sequencing and annotation.</title>
        <authorList>
            <consortium name="The Broad Institute Genomics Platform"/>
            <consortium name="The Broad Institute Genome Sequencing Center for Infectious Disease"/>
            <person name="Wu L."/>
            <person name="Ma J."/>
        </authorList>
    </citation>
    <scope>NUCLEOTIDE SEQUENCE [LARGE SCALE GENOMIC DNA]</scope>
    <source>
        <strain evidence="4">JCM 4816</strain>
    </source>
</reference>
<dbReference type="PANTHER" id="PTHR43689">
    <property type="entry name" value="HYDROLASE"/>
    <property type="match status" value="1"/>
</dbReference>
<name>A0ABP6TFW1_9ACTN</name>
<feature type="chain" id="PRO_5046021568" evidence="1">
    <location>
        <begin position="28"/>
        <end position="347"/>
    </location>
</feature>
<organism evidence="3 4">
    <name type="scientific">Streptomyces prasinosporus</name>
    <dbReference type="NCBI Taxonomy" id="68256"/>
    <lineage>
        <taxon>Bacteria</taxon>
        <taxon>Bacillati</taxon>
        <taxon>Actinomycetota</taxon>
        <taxon>Actinomycetes</taxon>
        <taxon>Kitasatosporales</taxon>
        <taxon>Streptomycetaceae</taxon>
        <taxon>Streptomyces</taxon>
        <taxon>Streptomyces albogriseolus group</taxon>
    </lineage>
</organism>
<dbReference type="InterPro" id="IPR029058">
    <property type="entry name" value="AB_hydrolase_fold"/>
</dbReference>
<comment type="caution">
    <text evidence="3">The sequence shown here is derived from an EMBL/GenBank/DDBJ whole genome shotgun (WGS) entry which is preliminary data.</text>
</comment>
<evidence type="ECO:0000313" key="3">
    <source>
        <dbReference type="EMBL" id="GAA3494099.1"/>
    </source>
</evidence>
<keyword evidence="1" id="KW-0732">Signal</keyword>
<evidence type="ECO:0000313" key="4">
    <source>
        <dbReference type="Proteomes" id="UP001501455"/>
    </source>
</evidence>
<keyword evidence="3" id="KW-0378">Hydrolase</keyword>
<proteinExistence type="predicted"/>
<dbReference type="EMBL" id="BAAAXF010000014">
    <property type="protein sequence ID" value="GAA3494099.1"/>
    <property type="molecule type" value="Genomic_DNA"/>
</dbReference>
<dbReference type="PANTHER" id="PTHR43689:SF8">
    <property type="entry name" value="ALPHA_BETA-HYDROLASES SUPERFAMILY PROTEIN"/>
    <property type="match status" value="1"/>
</dbReference>
<gene>
    <name evidence="3" type="ORF">GCM10019016_011980</name>
</gene>
<dbReference type="Gene3D" id="3.40.50.1820">
    <property type="entry name" value="alpha/beta hydrolase"/>
    <property type="match status" value="1"/>
</dbReference>
<dbReference type="Pfam" id="PF12697">
    <property type="entry name" value="Abhydrolase_6"/>
    <property type="match status" value="1"/>
</dbReference>
<dbReference type="PRINTS" id="PR00111">
    <property type="entry name" value="ABHYDROLASE"/>
</dbReference>
<accession>A0ABP6TFW1</accession>
<sequence>MPLRLRARLTTVASAAALALTTLPAAAAEGPRAPAPVRCAPFSAQIPLGPDAHGTQRIAGTLCEPLGRRARTAQLLLHGGTYDHTYWTIRSDARSPSYAEAAARAGHAALAVDRLGTGRSSAPHSSRFTDDTHEKVVLHLTRVLRERGHRKVVLTGNSFGATVARMVAARYPGAVQGLILTGEGAPPDEGAFEQMGALYRTASGHPLLARRGLDDGYVALAPGGKAAWFYDHSTADPRVVLHDELHPEPDVYPADPGYGDVALNRRITVPVLVVVGQNDRLICGGSGSDCSSSAALRASAAPLYGPKARLEAIAVPRTGHVLNLHRTTSQWYDRAQEWVERRVDGAG</sequence>